<dbReference type="AlphaFoldDB" id="A0ABD2YMH6"/>
<dbReference type="EMBL" id="JBJUIK010000012">
    <property type="protein sequence ID" value="KAL3508611.1"/>
    <property type="molecule type" value="Genomic_DNA"/>
</dbReference>
<organism evidence="2 3">
    <name type="scientific">Cinchona calisaya</name>
    <dbReference type="NCBI Taxonomy" id="153742"/>
    <lineage>
        <taxon>Eukaryota</taxon>
        <taxon>Viridiplantae</taxon>
        <taxon>Streptophyta</taxon>
        <taxon>Embryophyta</taxon>
        <taxon>Tracheophyta</taxon>
        <taxon>Spermatophyta</taxon>
        <taxon>Magnoliopsida</taxon>
        <taxon>eudicotyledons</taxon>
        <taxon>Gunneridae</taxon>
        <taxon>Pentapetalae</taxon>
        <taxon>asterids</taxon>
        <taxon>lamiids</taxon>
        <taxon>Gentianales</taxon>
        <taxon>Rubiaceae</taxon>
        <taxon>Cinchonoideae</taxon>
        <taxon>Cinchoneae</taxon>
        <taxon>Cinchona</taxon>
    </lineage>
</organism>
<dbReference type="Proteomes" id="UP001630127">
    <property type="component" value="Unassembled WGS sequence"/>
</dbReference>
<feature type="region of interest" description="Disordered" evidence="1">
    <location>
        <begin position="1"/>
        <end position="26"/>
    </location>
</feature>
<accession>A0ABD2YMH6</accession>
<reference evidence="2 3" key="1">
    <citation type="submission" date="2024-11" db="EMBL/GenBank/DDBJ databases">
        <title>A near-complete genome assembly of Cinchona calisaya.</title>
        <authorList>
            <person name="Lian D.C."/>
            <person name="Zhao X.W."/>
            <person name="Wei L."/>
        </authorList>
    </citation>
    <scope>NUCLEOTIDE SEQUENCE [LARGE SCALE GENOMIC DNA]</scope>
    <source>
        <tissue evidence="2">Nenye</tissue>
    </source>
</reference>
<gene>
    <name evidence="2" type="ORF">ACH5RR_028012</name>
</gene>
<feature type="region of interest" description="Disordered" evidence="1">
    <location>
        <begin position="262"/>
        <end position="304"/>
    </location>
</feature>
<feature type="region of interest" description="Disordered" evidence="1">
    <location>
        <begin position="397"/>
        <end position="472"/>
    </location>
</feature>
<evidence type="ECO:0000313" key="2">
    <source>
        <dbReference type="EMBL" id="KAL3508611.1"/>
    </source>
</evidence>
<comment type="caution">
    <text evidence="2">The sequence shown here is derived from an EMBL/GenBank/DDBJ whole genome shotgun (WGS) entry which is preliminary data.</text>
</comment>
<name>A0ABD2YMH6_9GENT</name>
<proteinExistence type="predicted"/>
<feature type="compositionally biased region" description="Basic and acidic residues" evidence="1">
    <location>
        <begin position="436"/>
        <end position="461"/>
    </location>
</feature>
<sequence>MVQRKKSSHVSTANAGAKYKTETQSSQRKIIKEDNHWDFLDEIEAPTWVDLTQECQSIYQEKDDEWFNITHPFHQCSARELISAFTSTDQGCTNLDLCLLEQCSPKLPCSVSRSRGKDYRNREWGQRINMINFDLQQPDKILKNKISSVSSVSDKVSSDKTSYGRQMELAGLQIDLFGERSSVGIAGRHDRPVPPFGDEKFCSNSISSKGGDINLTSTITSEGSQHHSQKSMEVSSQVFVQTGRLLSELKISLRKRYVTRQASRMQITERKQSEGLNSSSSKSSVGSSSYLGCDGKNIPGRQDKDKTLGSWYITRVNTISSDKVNVAKSSKAPTAQNWDITSISKLRNHNFGSPNINQETSKLKQQSLQGKVLVPLRIKEHAHLAVVKEKAVATSGRISAGGKENPATKVVVGQKSSTSEKATRDIELGQKVIRRKLPEKSCKTKLAGQKERNSGRSEGKKSGNMAEKAYFR</sequence>
<evidence type="ECO:0000313" key="3">
    <source>
        <dbReference type="Proteomes" id="UP001630127"/>
    </source>
</evidence>
<keyword evidence="3" id="KW-1185">Reference proteome</keyword>
<evidence type="ECO:0000256" key="1">
    <source>
        <dbReference type="SAM" id="MobiDB-lite"/>
    </source>
</evidence>
<protein>
    <submittedName>
        <fullName evidence="2">Uncharacterized protein</fullName>
    </submittedName>
</protein>
<feature type="compositionally biased region" description="Low complexity" evidence="1">
    <location>
        <begin position="278"/>
        <end position="289"/>
    </location>
</feature>